<keyword evidence="6" id="KW-0333">Golgi apparatus</keyword>
<gene>
    <name evidence="12" type="ORF">TVAG_476340</name>
</gene>
<dbReference type="EMBL" id="DS113182">
    <property type="protein sequence ID" value="EAY22705.1"/>
    <property type="molecule type" value="Genomic_DNA"/>
</dbReference>
<evidence type="ECO:0000256" key="3">
    <source>
        <dbReference type="ARBA" id="ARBA00020975"/>
    </source>
</evidence>
<dbReference type="PANTHER" id="PTHR24016">
    <property type="entry name" value="CONSERVED OLIGOMERIC GOLGI COMPLEX SUBUNIT 4"/>
    <property type="match status" value="1"/>
</dbReference>
<feature type="domain" description="Conserved oligomeric Golgi complex subunit 4 N-terminal" evidence="11">
    <location>
        <begin position="50"/>
        <end position="145"/>
    </location>
</feature>
<evidence type="ECO:0000256" key="2">
    <source>
        <dbReference type="ARBA" id="ARBA00009215"/>
    </source>
</evidence>
<evidence type="ECO:0000256" key="4">
    <source>
        <dbReference type="ARBA" id="ARBA00022448"/>
    </source>
</evidence>
<keyword evidence="13" id="KW-1185">Reference proteome</keyword>
<dbReference type="AlphaFoldDB" id="A2DA57"/>
<proteinExistence type="inferred from homology"/>
<evidence type="ECO:0000256" key="5">
    <source>
        <dbReference type="ARBA" id="ARBA00022927"/>
    </source>
</evidence>
<reference evidence="12" key="2">
    <citation type="journal article" date="2007" name="Science">
        <title>Draft genome sequence of the sexually transmitted pathogen Trichomonas vaginalis.</title>
        <authorList>
            <person name="Carlton J.M."/>
            <person name="Hirt R.P."/>
            <person name="Silva J.C."/>
            <person name="Delcher A.L."/>
            <person name="Schatz M."/>
            <person name="Zhao Q."/>
            <person name="Wortman J.R."/>
            <person name="Bidwell S.L."/>
            <person name="Alsmark U.C.M."/>
            <person name="Besteiro S."/>
            <person name="Sicheritz-Ponten T."/>
            <person name="Noel C.J."/>
            <person name="Dacks J.B."/>
            <person name="Foster P.G."/>
            <person name="Simillion C."/>
            <person name="Van de Peer Y."/>
            <person name="Miranda-Saavedra D."/>
            <person name="Barton G.J."/>
            <person name="Westrop G.D."/>
            <person name="Mueller S."/>
            <person name="Dessi D."/>
            <person name="Fiori P.L."/>
            <person name="Ren Q."/>
            <person name="Paulsen I."/>
            <person name="Zhang H."/>
            <person name="Bastida-Corcuera F.D."/>
            <person name="Simoes-Barbosa A."/>
            <person name="Brown M.T."/>
            <person name="Hayes R.D."/>
            <person name="Mukherjee M."/>
            <person name="Okumura C.Y."/>
            <person name="Schneider R."/>
            <person name="Smith A.J."/>
            <person name="Vanacova S."/>
            <person name="Villalvazo M."/>
            <person name="Haas B.J."/>
            <person name="Pertea M."/>
            <person name="Feldblyum T.V."/>
            <person name="Utterback T.R."/>
            <person name="Shu C.L."/>
            <person name="Osoegawa K."/>
            <person name="de Jong P.J."/>
            <person name="Hrdy I."/>
            <person name="Horvathova L."/>
            <person name="Zubacova Z."/>
            <person name="Dolezal P."/>
            <person name="Malik S.B."/>
            <person name="Logsdon J.M. Jr."/>
            <person name="Henze K."/>
            <person name="Gupta A."/>
            <person name="Wang C.C."/>
            <person name="Dunne R.L."/>
            <person name="Upcroft J.A."/>
            <person name="Upcroft P."/>
            <person name="White O."/>
            <person name="Salzberg S.L."/>
            <person name="Tang P."/>
            <person name="Chiu C.-H."/>
            <person name="Lee Y.-S."/>
            <person name="Embley T.M."/>
            <person name="Coombs G.H."/>
            <person name="Mottram J.C."/>
            <person name="Tachezy J."/>
            <person name="Fraser-Liggett C.M."/>
            <person name="Johnson P.J."/>
        </authorList>
    </citation>
    <scope>NUCLEOTIDE SEQUENCE [LARGE SCALE GENOMIC DNA]</scope>
    <source>
        <strain evidence="12">G3</strain>
    </source>
</reference>
<dbReference type="OrthoDB" id="47059at2759"/>
<dbReference type="KEGG" id="tva:5468263"/>
<dbReference type="Pfam" id="PF20663">
    <property type="entry name" value="COG4_N"/>
    <property type="match status" value="1"/>
</dbReference>
<dbReference type="InterPro" id="IPR048684">
    <property type="entry name" value="COG4_C"/>
</dbReference>
<dbReference type="GO" id="GO:0015031">
    <property type="term" value="P:protein transport"/>
    <property type="evidence" value="ECO:0007669"/>
    <property type="project" value="UniProtKB-KW"/>
</dbReference>
<dbReference type="VEuPathDB" id="TrichDB:TVAG_476340"/>
<comment type="subcellular location">
    <subcellularLocation>
        <location evidence="1">Golgi apparatus membrane</location>
        <topology evidence="1">Peripheral membrane protein</topology>
    </subcellularLocation>
</comment>
<dbReference type="RefSeq" id="XP_001583691.1">
    <property type="nucleotide sequence ID" value="XM_001583641.1"/>
</dbReference>
<evidence type="ECO:0000313" key="13">
    <source>
        <dbReference type="Proteomes" id="UP000001542"/>
    </source>
</evidence>
<evidence type="ECO:0000256" key="1">
    <source>
        <dbReference type="ARBA" id="ARBA00004395"/>
    </source>
</evidence>
<dbReference type="VEuPathDB" id="TrichDB:TVAGG3_0266350"/>
<evidence type="ECO:0000259" key="11">
    <source>
        <dbReference type="Pfam" id="PF20663"/>
    </source>
</evidence>
<dbReference type="STRING" id="5722.A2DA57"/>
<evidence type="ECO:0000259" key="9">
    <source>
        <dbReference type="Pfam" id="PF08318"/>
    </source>
</evidence>
<dbReference type="InterPro" id="IPR048680">
    <property type="entry name" value="COG4_N"/>
</dbReference>
<evidence type="ECO:0000256" key="6">
    <source>
        <dbReference type="ARBA" id="ARBA00023034"/>
    </source>
</evidence>
<keyword evidence="5" id="KW-0653">Protein transport</keyword>
<dbReference type="PANTHER" id="PTHR24016:SF0">
    <property type="entry name" value="CONSERVED OLIGOMERIC GOLGI COMPLEX SUBUNIT 4"/>
    <property type="match status" value="1"/>
</dbReference>
<dbReference type="InParanoid" id="A2DA57"/>
<dbReference type="Gene3D" id="1.20.58.1970">
    <property type="match status" value="1"/>
</dbReference>
<sequence>MTSDDNSDLENLKRELQSSLNALKQQEQTLAFIDSNEAEKQEIENQFHSELETALSSLENIPALFNQATNQINNIYQIAQTLSFQINLVDQAFSRCSAAAEYVKIFADLKECLGSIESALSQNNVSLCCNYISRLVKIPSNLLENDDIQKIDNYKKQTLDLLRNSLKNDSDPQQIFKYFQDCDASLEGIESLSYYQFRKILEKIQPDYMKIVQLPKSSTQTGNQHIDVFVSYLDSISTSIKEVTPIIQDYGQIAVFIRMILKQSDDRAKKILESYSDYRSVSDLCNEKITGDAQSLNQVCDEISVLSQQYFLFQKFLKHLIKPGLNDQFFKDYCKSIAPGELTESQTGLPMKLDAKNTIMELLSNYFILTRKFFIDVIENKLIASLSELKDNNKVTETVGDIFFFFLDILARTIKTNSANITVTILNIITEHIEQVCDKIPKLDLILKINFIDITVAHLTKLTEMVEGAFKHFTGDDLSVLSSTLNVLRRKSEQLNAEQERNFNEFMAKLSDNVRDLLYKFRGNWTNETVAEITITLETELESSFSEKFDTNILIYKKSLNRSAYNKLIAKISDQVAINFLEIIKTKEFDHRGSILLDRIVRFLASELKESSFERLKQIALILTRESPEEVVSTWNNADFERKLKKEEVIKFAQSKMEWKDEKFADLS</sequence>
<evidence type="ECO:0000256" key="7">
    <source>
        <dbReference type="ARBA" id="ARBA00023136"/>
    </source>
</evidence>
<name>A2DA57_TRIV3</name>
<evidence type="ECO:0000313" key="12">
    <source>
        <dbReference type="EMBL" id="EAY22705.1"/>
    </source>
</evidence>
<dbReference type="Pfam" id="PF08318">
    <property type="entry name" value="COG4_m"/>
    <property type="match status" value="1"/>
</dbReference>
<dbReference type="Proteomes" id="UP000001542">
    <property type="component" value="Unassembled WGS sequence"/>
</dbReference>
<feature type="domain" description="Conserved oligomeric Golgi complex subunit 4 C-terminal" evidence="10">
    <location>
        <begin position="446"/>
        <end position="650"/>
    </location>
</feature>
<dbReference type="InterPro" id="IPR013167">
    <property type="entry name" value="COG4_M"/>
</dbReference>
<keyword evidence="7" id="KW-0472">Membrane</keyword>
<dbReference type="Pfam" id="PF20662">
    <property type="entry name" value="COG4_C"/>
    <property type="match status" value="1"/>
</dbReference>
<dbReference type="eggNOG" id="KOG0412">
    <property type="taxonomic scope" value="Eukaryota"/>
</dbReference>
<dbReference type="InterPro" id="IPR048682">
    <property type="entry name" value="COG4"/>
</dbReference>
<protein>
    <recommendedName>
        <fullName evidence="3">Conserved oligomeric Golgi complex subunit 4</fullName>
    </recommendedName>
    <alternativeName>
        <fullName evidence="8">Component of oligomeric Golgi complex 4</fullName>
    </alternativeName>
</protein>
<evidence type="ECO:0000256" key="8">
    <source>
        <dbReference type="ARBA" id="ARBA00031340"/>
    </source>
</evidence>
<feature type="domain" description="COG4 transport protein middle alpha-helical bundle" evidence="9">
    <location>
        <begin position="291"/>
        <end position="435"/>
    </location>
</feature>
<evidence type="ECO:0000259" key="10">
    <source>
        <dbReference type="Pfam" id="PF20662"/>
    </source>
</evidence>
<dbReference type="GO" id="GO:0000139">
    <property type="term" value="C:Golgi membrane"/>
    <property type="evidence" value="ECO:0007669"/>
    <property type="project" value="UniProtKB-SubCell"/>
</dbReference>
<comment type="similarity">
    <text evidence="2">Belongs to the COG4 family.</text>
</comment>
<accession>A2DA57</accession>
<reference evidence="12" key="1">
    <citation type="submission" date="2006-10" db="EMBL/GenBank/DDBJ databases">
        <authorList>
            <person name="Amadeo P."/>
            <person name="Zhao Q."/>
            <person name="Wortman J."/>
            <person name="Fraser-Liggett C."/>
            <person name="Carlton J."/>
        </authorList>
    </citation>
    <scope>NUCLEOTIDE SEQUENCE</scope>
    <source>
        <strain evidence="12">G3</strain>
    </source>
</reference>
<organism evidence="12 13">
    <name type="scientific">Trichomonas vaginalis (strain ATCC PRA-98 / G3)</name>
    <dbReference type="NCBI Taxonomy" id="412133"/>
    <lineage>
        <taxon>Eukaryota</taxon>
        <taxon>Metamonada</taxon>
        <taxon>Parabasalia</taxon>
        <taxon>Trichomonadida</taxon>
        <taxon>Trichomonadidae</taxon>
        <taxon>Trichomonas</taxon>
    </lineage>
</organism>
<keyword evidence="4" id="KW-0813">Transport</keyword>